<gene>
    <name evidence="1" type="ORF">A0H81_05677</name>
</gene>
<organism evidence="1 2">
    <name type="scientific">Grifola frondosa</name>
    <name type="common">Maitake</name>
    <name type="synonym">Polyporus frondosus</name>
    <dbReference type="NCBI Taxonomy" id="5627"/>
    <lineage>
        <taxon>Eukaryota</taxon>
        <taxon>Fungi</taxon>
        <taxon>Dikarya</taxon>
        <taxon>Basidiomycota</taxon>
        <taxon>Agaricomycotina</taxon>
        <taxon>Agaricomycetes</taxon>
        <taxon>Polyporales</taxon>
        <taxon>Grifolaceae</taxon>
        <taxon>Grifola</taxon>
    </lineage>
</organism>
<dbReference type="Proteomes" id="UP000092993">
    <property type="component" value="Unassembled WGS sequence"/>
</dbReference>
<reference evidence="1 2" key="1">
    <citation type="submission" date="2016-03" db="EMBL/GenBank/DDBJ databases">
        <title>Whole genome sequencing of Grifola frondosa 9006-11.</title>
        <authorList>
            <person name="Min B."/>
            <person name="Park H."/>
            <person name="Kim J.-G."/>
            <person name="Cho H."/>
            <person name="Oh Y.-L."/>
            <person name="Kong W.-S."/>
            <person name="Choi I.-G."/>
        </authorList>
    </citation>
    <scope>NUCLEOTIDE SEQUENCE [LARGE SCALE GENOMIC DNA]</scope>
    <source>
        <strain evidence="1 2">9006-11</strain>
    </source>
</reference>
<proteinExistence type="predicted"/>
<accession>A0A1C7MCE6</accession>
<comment type="caution">
    <text evidence="1">The sequence shown here is derived from an EMBL/GenBank/DDBJ whole genome shotgun (WGS) entry which is preliminary data.</text>
</comment>
<evidence type="ECO:0000313" key="1">
    <source>
        <dbReference type="EMBL" id="OBZ74593.1"/>
    </source>
</evidence>
<protein>
    <submittedName>
        <fullName evidence="1">Uncharacterized protein</fullName>
    </submittedName>
</protein>
<name>A0A1C7MCE6_GRIFR</name>
<sequence length="100" mass="11007">MRLSHSSWCNFANNLKDWADHRIIFVSRHVETAERTVAACPSRSRKEELSFTSSDFGPSNASASVHYRSGTPPVVSSYSRARIAAVAGSSKGYTTLLFKP</sequence>
<evidence type="ECO:0000313" key="2">
    <source>
        <dbReference type="Proteomes" id="UP000092993"/>
    </source>
</evidence>
<dbReference type="AlphaFoldDB" id="A0A1C7MCE6"/>
<keyword evidence="2" id="KW-1185">Reference proteome</keyword>
<dbReference type="EMBL" id="LUGG01000005">
    <property type="protein sequence ID" value="OBZ74593.1"/>
    <property type="molecule type" value="Genomic_DNA"/>
</dbReference>